<dbReference type="InterPro" id="IPR011989">
    <property type="entry name" value="ARM-like"/>
</dbReference>
<dbReference type="GO" id="GO:0009507">
    <property type="term" value="C:chloroplast"/>
    <property type="evidence" value="ECO:0007669"/>
    <property type="project" value="GOC"/>
</dbReference>
<dbReference type="SUPFAM" id="SSF48371">
    <property type="entry name" value="ARM repeat"/>
    <property type="match status" value="1"/>
</dbReference>
<dbReference type="GO" id="GO:0005759">
    <property type="term" value="C:mitochondrial matrix"/>
    <property type="evidence" value="ECO:0007669"/>
    <property type="project" value="TreeGrafter"/>
</dbReference>
<dbReference type="InterPro" id="IPR050870">
    <property type="entry name" value="FAST_kinase"/>
</dbReference>
<dbReference type="GO" id="GO:1901259">
    <property type="term" value="P:chloroplast rRNA processing"/>
    <property type="evidence" value="ECO:0007669"/>
    <property type="project" value="TreeGrafter"/>
</dbReference>
<accession>A0AAW1SZJ8</accession>
<evidence type="ECO:0000313" key="3">
    <source>
        <dbReference type="EMBL" id="KAK9861763.1"/>
    </source>
</evidence>
<keyword evidence="4" id="KW-1185">Reference proteome</keyword>
<name>A0AAW1SZJ8_9CHLO</name>
<organism evidence="3 4">
    <name type="scientific">Apatococcus fuscideae</name>
    <dbReference type="NCBI Taxonomy" id="2026836"/>
    <lineage>
        <taxon>Eukaryota</taxon>
        <taxon>Viridiplantae</taxon>
        <taxon>Chlorophyta</taxon>
        <taxon>core chlorophytes</taxon>
        <taxon>Trebouxiophyceae</taxon>
        <taxon>Chlorellales</taxon>
        <taxon>Chlorellaceae</taxon>
        <taxon>Apatococcus</taxon>
    </lineage>
</organism>
<feature type="region of interest" description="Disordered" evidence="1">
    <location>
        <begin position="744"/>
        <end position="778"/>
    </location>
</feature>
<protein>
    <recommendedName>
        <fullName evidence="2">RAP domain-containing protein</fullName>
    </recommendedName>
</protein>
<evidence type="ECO:0000256" key="1">
    <source>
        <dbReference type="SAM" id="MobiDB-lite"/>
    </source>
</evidence>
<sequence>MQAVLDVVKESAISFDAVCMATAVHKMASFRKPVAYYKRISQYAPFQELQKLIGDNLATTTARNLANVIWAFAKMEYDPGETLLQAIADELAKKAMDCNPQNVANSIWALGVLGFHPGDADLEKLAEAAKAKLEGFVPQNISNTLLGFAKLGWAEQSLMQALVEISIKKLSDFTPQALSNTAWSCSKLQVYCKELIKAIAQEAAKKLSEFNAQNIANLIWAFANLAQSEDRSMLLPLLDGAARAAEKEMNSFSPQNAANTIWAFAKLEHPVPSLMQGIAAHAERCINDYQPQSVANLVWALATLQNEPSPSFLEAVAGHFESNLKDYSPQNLANTIWALATIKHANKGLLDVVAHEVAHRLKLTQGRPLPTDNSSSSMFTRQHLANMLWAYATLETHPGLSMLSLATSDLAKMAPTCNPQELSNTVWALAKLGHYDAEFLEIVAGEAERRITEFSQQNLANTAWAFSKLSHFKVSLLDSIAKQAITVIEDLSLQHITNIMWTLASFHHIPPSVSEVFVPELIRRTGQEQFNAQQLCNLLWSQAIMQVCTQESWDKLMAKFAELPPELPEEALTQIFQAYLLVKLDSVQADAALSPGLLELAHTTWKSSATHVRISFLHRDVSRVLTMLGYEHFIEQMTEDELFSMDISLAGEKICIEADGPHHFSANTLQASGENLARQRLLHARGWAVVSVPFFKWTNQDDANHCELLQQEITTARAELARRAGWDAAGADLLRVVNESNQAASPEPLLPHGPYPGPQISSCAAPPHPPQPSQTYDQVHGQYRYNALPRLG</sequence>
<dbReference type="InterPro" id="IPR011632">
    <property type="entry name" value="DUF1601"/>
</dbReference>
<gene>
    <name evidence="3" type="ORF">WJX84_008936</name>
</gene>
<dbReference type="PANTHER" id="PTHR21228">
    <property type="entry name" value="FAST LEU-RICH DOMAIN-CONTAINING"/>
    <property type="match status" value="1"/>
</dbReference>
<dbReference type="PANTHER" id="PTHR21228:SF40">
    <property type="entry name" value="LD45607P"/>
    <property type="match status" value="1"/>
</dbReference>
<dbReference type="GO" id="GO:0035770">
    <property type="term" value="C:ribonucleoprotein granule"/>
    <property type="evidence" value="ECO:0007669"/>
    <property type="project" value="TreeGrafter"/>
</dbReference>
<comment type="caution">
    <text evidence="3">The sequence shown here is derived from an EMBL/GenBank/DDBJ whole genome shotgun (WGS) entry which is preliminary data.</text>
</comment>
<dbReference type="SMART" id="SM00952">
    <property type="entry name" value="RAP"/>
    <property type="match status" value="1"/>
</dbReference>
<evidence type="ECO:0000259" key="2">
    <source>
        <dbReference type="PROSITE" id="PS51286"/>
    </source>
</evidence>
<dbReference type="InterPro" id="IPR058917">
    <property type="entry name" value="RESC6_dom"/>
</dbReference>
<dbReference type="GO" id="GO:0044528">
    <property type="term" value="P:regulation of mitochondrial mRNA stability"/>
    <property type="evidence" value="ECO:0007669"/>
    <property type="project" value="TreeGrafter"/>
</dbReference>
<reference evidence="3 4" key="1">
    <citation type="journal article" date="2024" name="Nat. Commun.">
        <title>Phylogenomics reveals the evolutionary origins of lichenization in chlorophyte algae.</title>
        <authorList>
            <person name="Puginier C."/>
            <person name="Libourel C."/>
            <person name="Otte J."/>
            <person name="Skaloud P."/>
            <person name="Haon M."/>
            <person name="Grisel S."/>
            <person name="Petersen M."/>
            <person name="Berrin J.G."/>
            <person name="Delaux P.M."/>
            <person name="Dal Grande F."/>
            <person name="Keller J."/>
        </authorList>
    </citation>
    <scope>NUCLEOTIDE SEQUENCE [LARGE SCALE GENOMIC DNA]</scope>
    <source>
        <strain evidence="3 4">SAG 2523</strain>
    </source>
</reference>
<proteinExistence type="predicted"/>
<dbReference type="Pfam" id="PF26188">
    <property type="entry name" value="RESC6"/>
    <property type="match status" value="1"/>
</dbReference>
<dbReference type="GO" id="GO:0000963">
    <property type="term" value="P:mitochondrial RNA processing"/>
    <property type="evidence" value="ECO:0007669"/>
    <property type="project" value="TreeGrafter"/>
</dbReference>
<dbReference type="AlphaFoldDB" id="A0AAW1SZJ8"/>
<dbReference type="Pfam" id="PF08373">
    <property type="entry name" value="RAP"/>
    <property type="match status" value="1"/>
</dbReference>
<evidence type="ECO:0000313" key="4">
    <source>
        <dbReference type="Proteomes" id="UP001485043"/>
    </source>
</evidence>
<dbReference type="Pfam" id="PF07671">
    <property type="entry name" value="DUF1601"/>
    <property type="match status" value="2"/>
</dbReference>
<dbReference type="InterPro" id="IPR016024">
    <property type="entry name" value="ARM-type_fold"/>
</dbReference>
<dbReference type="EMBL" id="JALJOV010000706">
    <property type="protein sequence ID" value="KAK9861763.1"/>
    <property type="molecule type" value="Genomic_DNA"/>
</dbReference>
<dbReference type="Gene3D" id="1.25.10.10">
    <property type="entry name" value="Leucine-rich Repeat Variant"/>
    <property type="match status" value="1"/>
</dbReference>
<feature type="domain" description="RAP" evidence="2">
    <location>
        <begin position="654"/>
        <end position="711"/>
    </location>
</feature>
<feature type="compositionally biased region" description="Pro residues" evidence="1">
    <location>
        <begin position="748"/>
        <end position="757"/>
    </location>
</feature>
<dbReference type="Proteomes" id="UP001485043">
    <property type="component" value="Unassembled WGS sequence"/>
</dbReference>
<dbReference type="GO" id="GO:0003723">
    <property type="term" value="F:RNA binding"/>
    <property type="evidence" value="ECO:0007669"/>
    <property type="project" value="TreeGrafter"/>
</dbReference>
<dbReference type="PROSITE" id="PS51286">
    <property type="entry name" value="RAP"/>
    <property type="match status" value="1"/>
</dbReference>
<dbReference type="InterPro" id="IPR013584">
    <property type="entry name" value="RAP"/>
</dbReference>